<dbReference type="Proteomes" id="UP000246085">
    <property type="component" value="Chromosome BRAD3257"/>
</dbReference>
<organism evidence="2 3">
    <name type="scientific">Bradyrhizobium vignae</name>
    <dbReference type="NCBI Taxonomy" id="1549949"/>
    <lineage>
        <taxon>Bacteria</taxon>
        <taxon>Pseudomonadati</taxon>
        <taxon>Pseudomonadota</taxon>
        <taxon>Alphaproteobacteria</taxon>
        <taxon>Hyphomicrobiales</taxon>
        <taxon>Nitrobacteraceae</taxon>
        <taxon>Bradyrhizobium</taxon>
    </lineage>
</organism>
<name>A0A2U3PUE9_9BRAD</name>
<dbReference type="RefSeq" id="WP_145986960.1">
    <property type="nucleotide sequence ID" value="NZ_LS398110.1"/>
</dbReference>
<dbReference type="AlphaFoldDB" id="A0A2U3PUE9"/>
<sequence length="109" mass="11712">MAKDSKSAKIAEEHFPGWKATRVSSMEEGAETLAETLADSDRRSAADTTMPGLDDLRRKYLGARDSSSADTLPLSDGAEDTDLVELESGPLKKVAAVSKTKKKVIWSQG</sequence>
<protein>
    <submittedName>
        <fullName evidence="2">Uncharacterized protein</fullName>
    </submittedName>
</protein>
<dbReference type="KEGG" id="bvz:BRAD3257_1666"/>
<feature type="region of interest" description="Disordered" evidence="1">
    <location>
        <begin position="1"/>
        <end position="89"/>
    </location>
</feature>
<feature type="compositionally biased region" description="Basic and acidic residues" evidence="1">
    <location>
        <begin position="1"/>
        <end position="16"/>
    </location>
</feature>
<evidence type="ECO:0000313" key="3">
    <source>
        <dbReference type="Proteomes" id="UP000246085"/>
    </source>
</evidence>
<evidence type="ECO:0000313" key="2">
    <source>
        <dbReference type="EMBL" id="SPP92787.1"/>
    </source>
</evidence>
<reference evidence="2 3" key="1">
    <citation type="submission" date="2018-03" db="EMBL/GenBank/DDBJ databases">
        <authorList>
            <person name="Gully D."/>
        </authorList>
    </citation>
    <scope>NUCLEOTIDE SEQUENCE [LARGE SCALE GENOMIC DNA]</scope>
    <source>
        <strain evidence="2">ORS3257</strain>
    </source>
</reference>
<gene>
    <name evidence="2" type="ORF">BRAD3257_1666</name>
</gene>
<accession>A0A2U3PUE9</accession>
<evidence type="ECO:0000256" key="1">
    <source>
        <dbReference type="SAM" id="MobiDB-lite"/>
    </source>
</evidence>
<proteinExistence type="predicted"/>
<dbReference type="EMBL" id="LS398110">
    <property type="protein sequence ID" value="SPP92787.1"/>
    <property type="molecule type" value="Genomic_DNA"/>
</dbReference>